<protein>
    <recommendedName>
        <fullName evidence="8">PGG domain-containing protein</fullName>
    </recommendedName>
</protein>
<evidence type="ECO:0000313" key="9">
    <source>
        <dbReference type="EMBL" id="KAG5551382.1"/>
    </source>
</evidence>
<keyword evidence="3" id="KW-0677">Repeat</keyword>
<evidence type="ECO:0000256" key="2">
    <source>
        <dbReference type="ARBA" id="ARBA00022692"/>
    </source>
</evidence>
<dbReference type="Pfam" id="PF13962">
    <property type="entry name" value="PGG"/>
    <property type="match status" value="1"/>
</dbReference>
<comment type="subcellular location">
    <subcellularLocation>
        <location evidence="1">Membrane</location>
        <topology evidence="1">Multi-pass membrane protein</topology>
    </subcellularLocation>
</comment>
<evidence type="ECO:0000256" key="7">
    <source>
        <dbReference type="SAM" id="Phobius"/>
    </source>
</evidence>
<dbReference type="GO" id="GO:0005886">
    <property type="term" value="C:plasma membrane"/>
    <property type="evidence" value="ECO:0007669"/>
    <property type="project" value="TreeGrafter"/>
</dbReference>
<keyword evidence="10" id="KW-1185">Reference proteome</keyword>
<accession>A0AAV6KGY0</accession>
<sequence>MWFHLRRHGARRGRHPNVHKVSRLGPTSGFQFPPDEDLKPFINTLALVAALIATLTFTAAFTIPGGYDTNPDNLGGPTLVKRAALRVFILSDTLAMCCSITAVYILTAAMRAQQDALFPLMAASWMFLNTALLSTLVAFMSGLFAVLAPKASWVAILVCIVCSIPPYLLASGRFHSAPLATWFMPILPRDILLTIRKRQRMKKRKWEQFHVRSLIRRGSPDTTYHVGNVNTIAS</sequence>
<organism evidence="9 10">
    <name type="scientific">Rhododendron griersonianum</name>
    <dbReference type="NCBI Taxonomy" id="479676"/>
    <lineage>
        <taxon>Eukaryota</taxon>
        <taxon>Viridiplantae</taxon>
        <taxon>Streptophyta</taxon>
        <taxon>Embryophyta</taxon>
        <taxon>Tracheophyta</taxon>
        <taxon>Spermatophyta</taxon>
        <taxon>Magnoliopsida</taxon>
        <taxon>eudicotyledons</taxon>
        <taxon>Gunneridae</taxon>
        <taxon>Pentapetalae</taxon>
        <taxon>asterids</taxon>
        <taxon>Ericales</taxon>
        <taxon>Ericaceae</taxon>
        <taxon>Ericoideae</taxon>
        <taxon>Rhodoreae</taxon>
        <taxon>Rhododendron</taxon>
    </lineage>
</organism>
<keyword evidence="4 7" id="KW-1133">Transmembrane helix</keyword>
<evidence type="ECO:0000256" key="6">
    <source>
        <dbReference type="ARBA" id="ARBA00023136"/>
    </source>
</evidence>
<feature type="transmembrane region" description="Helical" evidence="7">
    <location>
        <begin position="153"/>
        <end position="170"/>
    </location>
</feature>
<evidence type="ECO:0000313" key="10">
    <source>
        <dbReference type="Proteomes" id="UP000823749"/>
    </source>
</evidence>
<dbReference type="PANTHER" id="PTHR24186">
    <property type="entry name" value="PROTEIN PHOSPHATASE 1 REGULATORY SUBUNIT"/>
    <property type="match status" value="1"/>
</dbReference>
<dbReference type="AlphaFoldDB" id="A0AAV6KGY0"/>
<gene>
    <name evidence="9" type="ORF">RHGRI_009710</name>
</gene>
<dbReference type="PANTHER" id="PTHR24186:SF50">
    <property type="entry name" value="ANKYRIN REPEAT-CONTAINING PROTEIN ITN1-LIKE ISOFORM X1"/>
    <property type="match status" value="1"/>
</dbReference>
<evidence type="ECO:0000256" key="3">
    <source>
        <dbReference type="ARBA" id="ARBA00022737"/>
    </source>
</evidence>
<feature type="domain" description="PGG" evidence="8">
    <location>
        <begin position="37"/>
        <end position="146"/>
    </location>
</feature>
<keyword evidence="2 7" id="KW-0812">Transmembrane</keyword>
<evidence type="ECO:0000256" key="5">
    <source>
        <dbReference type="ARBA" id="ARBA00023043"/>
    </source>
</evidence>
<reference evidence="9" key="1">
    <citation type="submission" date="2020-08" db="EMBL/GenBank/DDBJ databases">
        <title>Plant Genome Project.</title>
        <authorList>
            <person name="Zhang R.-G."/>
        </authorList>
    </citation>
    <scope>NUCLEOTIDE SEQUENCE</scope>
    <source>
        <strain evidence="9">WSP0</strain>
        <tissue evidence="9">Leaf</tissue>
    </source>
</reference>
<evidence type="ECO:0000256" key="4">
    <source>
        <dbReference type="ARBA" id="ARBA00022989"/>
    </source>
</evidence>
<evidence type="ECO:0000256" key="1">
    <source>
        <dbReference type="ARBA" id="ARBA00004141"/>
    </source>
</evidence>
<feature type="transmembrane region" description="Helical" evidence="7">
    <location>
        <begin position="83"/>
        <end position="106"/>
    </location>
</feature>
<proteinExistence type="predicted"/>
<comment type="caution">
    <text evidence="9">The sequence shown here is derived from an EMBL/GenBank/DDBJ whole genome shotgun (WGS) entry which is preliminary data.</text>
</comment>
<dbReference type="EMBL" id="JACTNZ010000004">
    <property type="protein sequence ID" value="KAG5551382.1"/>
    <property type="molecule type" value="Genomic_DNA"/>
</dbReference>
<evidence type="ECO:0000259" key="8">
    <source>
        <dbReference type="Pfam" id="PF13962"/>
    </source>
</evidence>
<dbReference type="Proteomes" id="UP000823749">
    <property type="component" value="Chromosome 4"/>
</dbReference>
<name>A0AAV6KGY0_9ERIC</name>
<dbReference type="InterPro" id="IPR026961">
    <property type="entry name" value="PGG_dom"/>
</dbReference>
<feature type="transmembrane region" description="Helical" evidence="7">
    <location>
        <begin position="41"/>
        <end position="63"/>
    </location>
</feature>
<keyword evidence="6 7" id="KW-0472">Membrane</keyword>
<keyword evidence="5" id="KW-0040">ANK repeat</keyword>
<feature type="transmembrane region" description="Helical" evidence="7">
    <location>
        <begin position="126"/>
        <end position="146"/>
    </location>
</feature>